<comment type="similarity">
    <text evidence="6 10 11">Belongs to the ribulose-phosphate 3-epimerase family.</text>
</comment>
<dbReference type="GO" id="GO:0005737">
    <property type="term" value="C:cytoplasm"/>
    <property type="evidence" value="ECO:0007669"/>
    <property type="project" value="UniProtKB-ARBA"/>
</dbReference>
<keyword evidence="13" id="KW-0862">Zinc</keyword>
<dbReference type="Proteomes" id="UP000733611">
    <property type="component" value="Unassembled WGS sequence"/>
</dbReference>
<keyword evidence="13" id="KW-0464">Manganese</keyword>
<feature type="active site" description="Proton acceptor" evidence="10 12">
    <location>
        <position position="37"/>
    </location>
</feature>
<feature type="binding site" evidence="10 13">
    <location>
        <position position="69"/>
    </location>
    <ligand>
        <name>a divalent metal cation</name>
        <dbReference type="ChEBI" id="CHEBI:60240"/>
    </ligand>
</feature>
<evidence type="ECO:0000256" key="12">
    <source>
        <dbReference type="PIRSR" id="PIRSR001461-1"/>
    </source>
</evidence>
<keyword evidence="9 10" id="KW-0413">Isomerase</keyword>
<dbReference type="AlphaFoldDB" id="A0A948WX49"/>
<comment type="cofactor">
    <cofactor evidence="10 13">
        <name>a divalent metal cation</name>
        <dbReference type="ChEBI" id="CHEBI:60240"/>
    </cofactor>
    <text evidence="10 13">Binds 1 divalent metal cation per subunit.</text>
</comment>
<dbReference type="PANTHER" id="PTHR11749">
    <property type="entry name" value="RIBULOSE-5-PHOSPHATE-3-EPIMERASE"/>
    <property type="match status" value="1"/>
</dbReference>
<dbReference type="InterPro" id="IPR000056">
    <property type="entry name" value="Ribul_P_3_epim-like"/>
</dbReference>
<dbReference type="GO" id="GO:0004750">
    <property type="term" value="F:D-ribulose-phosphate 3-epimerase activity"/>
    <property type="evidence" value="ECO:0007669"/>
    <property type="project" value="UniProtKB-UniRule"/>
</dbReference>
<evidence type="ECO:0000256" key="10">
    <source>
        <dbReference type="HAMAP-Rule" id="MF_02227"/>
    </source>
</evidence>
<dbReference type="FunFam" id="3.20.20.70:FF:000004">
    <property type="entry name" value="Ribulose-phosphate 3-epimerase"/>
    <property type="match status" value="1"/>
</dbReference>
<dbReference type="NCBIfam" id="TIGR01163">
    <property type="entry name" value="rpe"/>
    <property type="match status" value="1"/>
</dbReference>
<proteinExistence type="inferred from homology"/>
<evidence type="ECO:0000256" key="4">
    <source>
        <dbReference type="ARBA" id="ARBA00001947"/>
    </source>
</evidence>
<evidence type="ECO:0000313" key="16">
    <source>
        <dbReference type="Proteomes" id="UP000733611"/>
    </source>
</evidence>
<dbReference type="GO" id="GO:0006098">
    <property type="term" value="P:pentose-phosphate shunt"/>
    <property type="evidence" value="ECO:0007669"/>
    <property type="project" value="UniProtKB-UniRule"/>
</dbReference>
<sequence length="224" mass="24295">MEKKHLFAGSILSADLLDLGQDIQNALDAKIDIIHFDVMDYHFVQNLTFGPGLLKAIRKRFPEAILDVHLMVTPITEQIITDYAKAGASMISFHPEATPHADRYLTLIRDLGCKAGLVLNPATPPELLRYLWERLDFVLVMTVNPGFGGQKLIPATLQKVADIRQMATEAGHGDLLLEVDGGVAVSTVKACADAGADIFVVGSAFFAQDNYESALAQLHGALQG</sequence>
<reference evidence="15" key="1">
    <citation type="journal article" date="2021" name="PeerJ">
        <title>Extensive microbial diversity within the chicken gut microbiome revealed by metagenomics and culture.</title>
        <authorList>
            <person name="Gilroy R."/>
            <person name="Ravi A."/>
            <person name="Getino M."/>
            <person name="Pursley I."/>
            <person name="Horton D.L."/>
            <person name="Alikhan N.F."/>
            <person name="Baker D."/>
            <person name="Gharbi K."/>
            <person name="Hall N."/>
            <person name="Watson M."/>
            <person name="Adriaenssens E.M."/>
            <person name="Foster-Nyarko E."/>
            <person name="Jarju S."/>
            <person name="Secka A."/>
            <person name="Antonio M."/>
            <person name="Oren A."/>
            <person name="Chaudhuri R.R."/>
            <person name="La Ragione R."/>
            <person name="Hildebrand F."/>
            <person name="Pallen M.J."/>
        </authorList>
    </citation>
    <scope>NUCLEOTIDE SEQUENCE</scope>
    <source>
        <strain evidence="15">378</strain>
    </source>
</reference>
<feature type="binding site" evidence="10">
    <location>
        <begin position="180"/>
        <end position="182"/>
    </location>
    <ligand>
        <name>substrate</name>
    </ligand>
</feature>
<evidence type="ECO:0000256" key="3">
    <source>
        <dbReference type="ARBA" id="ARBA00001941"/>
    </source>
</evidence>
<dbReference type="CDD" id="cd00429">
    <property type="entry name" value="RPE"/>
    <property type="match status" value="1"/>
</dbReference>
<name>A0A948WX49_9GAMM</name>
<comment type="catalytic activity">
    <reaction evidence="1 10 11">
        <text>D-ribulose 5-phosphate = D-xylulose 5-phosphate</text>
        <dbReference type="Rhea" id="RHEA:13677"/>
        <dbReference type="ChEBI" id="CHEBI:57737"/>
        <dbReference type="ChEBI" id="CHEBI:58121"/>
        <dbReference type="EC" id="5.1.3.1"/>
    </reaction>
</comment>
<evidence type="ECO:0000256" key="11">
    <source>
        <dbReference type="PIRNR" id="PIRNR001461"/>
    </source>
</evidence>
<dbReference type="Gene3D" id="3.20.20.70">
    <property type="entry name" value="Aldolase class I"/>
    <property type="match status" value="1"/>
</dbReference>
<comment type="cofactor">
    <cofactor evidence="5">
        <name>Fe(2+)</name>
        <dbReference type="ChEBI" id="CHEBI:29033"/>
    </cofactor>
</comment>
<feature type="binding site" evidence="10 13">
    <location>
        <position position="35"/>
    </location>
    <ligand>
        <name>a divalent metal cation</name>
        <dbReference type="ChEBI" id="CHEBI:60240"/>
    </ligand>
</feature>
<dbReference type="InterPro" id="IPR011060">
    <property type="entry name" value="RibuloseP-bd_barrel"/>
</dbReference>
<feature type="binding site" evidence="10 13">
    <location>
        <position position="37"/>
    </location>
    <ligand>
        <name>a divalent metal cation</name>
        <dbReference type="ChEBI" id="CHEBI:60240"/>
    </ligand>
</feature>
<evidence type="ECO:0000256" key="5">
    <source>
        <dbReference type="ARBA" id="ARBA00001954"/>
    </source>
</evidence>
<dbReference type="InterPro" id="IPR026019">
    <property type="entry name" value="Ribul_P_3_epim"/>
</dbReference>
<comment type="caution">
    <text evidence="15">The sequence shown here is derived from an EMBL/GenBank/DDBJ whole genome shotgun (WGS) entry which is preliminary data.</text>
</comment>
<dbReference type="NCBIfam" id="NF004076">
    <property type="entry name" value="PRK05581.1-4"/>
    <property type="match status" value="1"/>
</dbReference>
<dbReference type="EC" id="5.1.3.1" evidence="7 10"/>
<evidence type="ECO:0000256" key="13">
    <source>
        <dbReference type="PIRSR" id="PIRSR001461-2"/>
    </source>
</evidence>
<feature type="binding site" evidence="10 14">
    <location>
        <position position="69"/>
    </location>
    <ligand>
        <name>substrate</name>
    </ligand>
</feature>
<evidence type="ECO:0000256" key="8">
    <source>
        <dbReference type="ARBA" id="ARBA00022723"/>
    </source>
</evidence>
<comment type="cofactor">
    <cofactor evidence="3">
        <name>Co(2+)</name>
        <dbReference type="ChEBI" id="CHEBI:48828"/>
    </cofactor>
</comment>
<evidence type="ECO:0000256" key="6">
    <source>
        <dbReference type="ARBA" id="ARBA00009541"/>
    </source>
</evidence>
<accession>A0A948WX49</accession>
<evidence type="ECO:0000313" key="15">
    <source>
        <dbReference type="EMBL" id="MBU3843460.1"/>
    </source>
</evidence>
<dbReference type="SUPFAM" id="SSF51366">
    <property type="entry name" value="Ribulose-phoshate binding barrel"/>
    <property type="match status" value="1"/>
</dbReference>
<dbReference type="HAMAP" id="MF_02227">
    <property type="entry name" value="RPE"/>
    <property type="match status" value="1"/>
</dbReference>
<keyword evidence="13" id="KW-0170">Cobalt</keyword>
<dbReference type="EMBL" id="JAHLFE010000017">
    <property type="protein sequence ID" value="MBU3843460.1"/>
    <property type="molecule type" value="Genomic_DNA"/>
</dbReference>
<comment type="cofactor">
    <cofactor evidence="4">
        <name>Zn(2+)</name>
        <dbReference type="ChEBI" id="CHEBI:29105"/>
    </cofactor>
</comment>
<evidence type="ECO:0000256" key="7">
    <source>
        <dbReference type="ARBA" id="ARBA00013188"/>
    </source>
</evidence>
<evidence type="ECO:0000256" key="9">
    <source>
        <dbReference type="ARBA" id="ARBA00023235"/>
    </source>
</evidence>
<comment type="cofactor">
    <cofactor evidence="2">
        <name>Mn(2+)</name>
        <dbReference type="ChEBI" id="CHEBI:29035"/>
    </cofactor>
</comment>
<feature type="binding site" evidence="10 13">
    <location>
        <position position="180"/>
    </location>
    <ligand>
        <name>a divalent metal cation</name>
        <dbReference type="ChEBI" id="CHEBI:60240"/>
    </ligand>
</feature>
<feature type="binding site" evidence="14">
    <location>
        <position position="182"/>
    </location>
    <ligand>
        <name>substrate</name>
    </ligand>
</feature>
<evidence type="ECO:0000256" key="1">
    <source>
        <dbReference type="ARBA" id="ARBA00001782"/>
    </source>
</evidence>
<protein>
    <recommendedName>
        <fullName evidence="7 10">Ribulose-phosphate 3-epimerase</fullName>
        <ecNumber evidence="7 10">5.1.3.1</ecNumber>
    </recommendedName>
</protein>
<evidence type="ECO:0000256" key="14">
    <source>
        <dbReference type="PIRSR" id="PIRSR001461-3"/>
    </source>
</evidence>
<dbReference type="GO" id="GO:0046872">
    <property type="term" value="F:metal ion binding"/>
    <property type="evidence" value="ECO:0007669"/>
    <property type="project" value="UniProtKB-UniRule"/>
</dbReference>
<reference evidence="15" key="2">
    <citation type="submission" date="2021-04" db="EMBL/GenBank/DDBJ databases">
        <authorList>
            <person name="Gilroy R."/>
        </authorList>
    </citation>
    <scope>NUCLEOTIDE SEQUENCE</scope>
    <source>
        <strain evidence="15">378</strain>
    </source>
</reference>
<dbReference type="GO" id="GO:0019323">
    <property type="term" value="P:pentose catabolic process"/>
    <property type="evidence" value="ECO:0007669"/>
    <property type="project" value="UniProtKB-UniRule"/>
</dbReference>
<gene>
    <name evidence="10 15" type="primary">rpe</name>
    <name evidence="15" type="ORF">H9847_01090</name>
</gene>
<feature type="binding site" evidence="10 14">
    <location>
        <begin position="146"/>
        <end position="149"/>
    </location>
    <ligand>
        <name>substrate</name>
    </ligand>
</feature>
<keyword evidence="8 10" id="KW-0479">Metal-binding</keyword>
<dbReference type="PIRSF" id="PIRSF001461">
    <property type="entry name" value="RPE"/>
    <property type="match status" value="1"/>
</dbReference>
<feature type="binding site" evidence="10 14">
    <location>
        <position position="10"/>
    </location>
    <ligand>
        <name>substrate</name>
    </ligand>
</feature>
<dbReference type="PROSITE" id="PS01085">
    <property type="entry name" value="RIBUL_P_3_EPIMER_1"/>
    <property type="match status" value="1"/>
</dbReference>
<comment type="pathway">
    <text evidence="10">Carbohydrate degradation.</text>
</comment>
<evidence type="ECO:0000256" key="2">
    <source>
        <dbReference type="ARBA" id="ARBA00001936"/>
    </source>
</evidence>
<organism evidence="15 16">
    <name type="scientific">Candidatus Anaerobiospirillum pullicola</name>
    <dbReference type="NCBI Taxonomy" id="2838451"/>
    <lineage>
        <taxon>Bacteria</taxon>
        <taxon>Pseudomonadati</taxon>
        <taxon>Pseudomonadota</taxon>
        <taxon>Gammaproteobacteria</taxon>
        <taxon>Aeromonadales</taxon>
        <taxon>Succinivibrionaceae</taxon>
        <taxon>Anaerobiospirillum</taxon>
    </lineage>
</organism>
<feature type="active site" description="Proton donor" evidence="10 12">
    <location>
        <position position="180"/>
    </location>
</feature>
<dbReference type="Pfam" id="PF00834">
    <property type="entry name" value="Ribul_P_3_epim"/>
    <property type="match status" value="1"/>
</dbReference>
<feature type="binding site" evidence="10 14">
    <location>
        <begin position="202"/>
        <end position="203"/>
    </location>
    <ligand>
        <name>substrate</name>
    </ligand>
</feature>
<comment type="function">
    <text evidence="10">Catalyzes the reversible epimerization of D-ribulose 5-phosphate to D-xylulose 5-phosphate.</text>
</comment>
<dbReference type="InterPro" id="IPR013785">
    <property type="entry name" value="Aldolase_TIM"/>
</dbReference>
<keyword evidence="10 11" id="KW-0119">Carbohydrate metabolism</keyword>